<gene>
    <name evidence="1" type="primary">orf148</name>
</gene>
<reference evidence="1 2" key="1">
    <citation type="submission" date="2013-02" db="EMBL/GenBank/DDBJ databases">
        <title>phiNIT1 genome sequensing.</title>
        <authorList>
            <person name="Ozaki T."/>
            <person name="Kaneko J."/>
        </authorList>
    </citation>
    <scope>NUCLEOTIDE SEQUENCE [LARGE SCALE GENOMIC DNA]</scope>
    <source>
        <strain evidence="1">PhiNIT1</strain>
    </source>
</reference>
<sequence>MSRAREGANYNVVFAEYTGRSDRSSWTEYTWDLALEDDRGKTICGSFKTYYDYDSETLLGSTIRFLMGTFKTTEEDRIVEKLVIVLTNGEQITFSSSEAYKEYEALKFAYEIREPFFELPTLPNGDSLVVNLSNVTHFFISAKGDTHA</sequence>
<evidence type="ECO:0000313" key="1">
    <source>
        <dbReference type="EMBL" id="BAN59512.1"/>
    </source>
</evidence>
<accession>S6B5Y0</accession>
<dbReference type="KEGG" id="vg:16511478"/>
<evidence type="ECO:0000313" key="2">
    <source>
        <dbReference type="Proteomes" id="UP000014701"/>
    </source>
</evidence>
<organism evidence="1 2">
    <name type="scientific">Bacillus phage phiNIT1</name>
    <dbReference type="NCBI Taxonomy" id="207656"/>
    <lineage>
        <taxon>Viruses</taxon>
        <taxon>Duplodnaviria</taxon>
        <taxon>Heunggongvirae</taxon>
        <taxon>Uroviricota</taxon>
        <taxon>Caudoviricetes</taxon>
        <taxon>Herelleviridae</taxon>
        <taxon>Bastillevirinae</taxon>
        <taxon>Nitunavirus</taxon>
        <taxon>Nitunavirus NIT1</taxon>
    </lineage>
</organism>
<name>S6B5Y0_9CAUD</name>
<dbReference type="Proteomes" id="UP000014701">
    <property type="component" value="Segment"/>
</dbReference>
<dbReference type="OrthoDB" id="30950at10239"/>
<protein>
    <submittedName>
        <fullName evidence="1">Uncharacterized protein</fullName>
    </submittedName>
</protein>
<dbReference type="GeneID" id="16511478"/>
<dbReference type="RefSeq" id="YP_008318280.1">
    <property type="nucleotide sequence ID" value="NC_021856.1"/>
</dbReference>
<dbReference type="EMBL" id="AP013029">
    <property type="protein sequence ID" value="BAN59512.1"/>
    <property type="molecule type" value="Genomic_DNA"/>
</dbReference>
<proteinExistence type="predicted"/>
<keyword evidence="2" id="KW-1185">Reference proteome</keyword>